<dbReference type="GO" id="GO:0016747">
    <property type="term" value="F:acyltransferase activity, transferring groups other than amino-acyl groups"/>
    <property type="evidence" value="ECO:0007669"/>
    <property type="project" value="InterPro"/>
</dbReference>
<gene>
    <name evidence="2" type="ORF">NCTC12278_00687</name>
</gene>
<proteinExistence type="predicted"/>
<dbReference type="PANTHER" id="PTHR43617">
    <property type="entry name" value="L-AMINO ACID N-ACETYLTRANSFERASE"/>
    <property type="match status" value="1"/>
</dbReference>
<feature type="domain" description="N-acetyltransferase" evidence="1">
    <location>
        <begin position="1"/>
        <end position="126"/>
    </location>
</feature>
<dbReference type="SUPFAM" id="SSF55729">
    <property type="entry name" value="Acyl-CoA N-acyltransferases (Nat)"/>
    <property type="match status" value="1"/>
</dbReference>
<keyword evidence="2" id="KW-0808">Transferase</keyword>
<protein>
    <submittedName>
        <fullName evidence="2">Putative acetyltransferase</fullName>
    </submittedName>
</protein>
<dbReference type="Gene3D" id="3.40.630.30">
    <property type="match status" value="1"/>
</dbReference>
<dbReference type="InterPro" id="IPR016181">
    <property type="entry name" value="Acyl_CoA_acyltransferase"/>
</dbReference>
<dbReference type="Pfam" id="PF00583">
    <property type="entry name" value="Acetyltransf_1"/>
    <property type="match status" value="1"/>
</dbReference>
<organism evidence="2 3">
    <name type="scientific">Streptococcus ferus</name>
    <dbReference type="NCBI Taxonomy" id="1345"/>
    <lineage>
        <taxon>Bacteria</taxon>
        <taxon>Bacillati</taxon>
        <taxon>Bacillota</taxon>
        <taxon>Bacilli</taxon>
        <taxon>Lactobacillales</taxon>
        <taxon>Streptococcaceae</taxon>
        <taxon>Streptococcus</taxon>
    </lineage>
</organism>
<dbReference type="InterPro" id="IPR050276">
    <property type="entry name" value="MshD_Acetyltransferase"/>
</dbReference>
<reference evidence="2 3" key="1">
    <citation type="submission" date="2018-06" db="EMBL/GenBank/DDBJ databases">
        <authorList>
            <consortium name="Pathogen Informatics"/>
            <person name="Doyle S."/>
        </authorList>
    </citation>
    <scope>NUCLEOTIDE SEQUENCE [LARGE SCALE GENOMIC DNA]</scope>
    <source>
        <strain evidence="2 3">NCTC12278</strain>
    </source>
</reference>
<sequence length="126" mass="14186">MPDKSILQLPELRHYTEQFGQKAGDLAFVAEDEGQVVGAAWVRHIHDYGYVEDEMPSLTISLLDAYRGQGIGSQLLEALLAALKKRNVKGVSLSVSKTNPAYFLYQKFGFHTLRENQEDFVMVLIL</sequence>
<dbReference type="CDD" id="cd04301">
    <property type="entry name" value="NAT_SF"/>
    <property type="match status" value="1"/>
</dbReference>
<dbReference type="EMBL" id="LS483343">
    <property type="protein sequence ID" value="SQF40018.1"/>
    <property type="molecule type" value="Genomic_DNA"/>
</dbReference>
<dbReference type="PROSITE" id="PS51186">
    <property type="entry name" value="GNAT"/>
    <property type="match status" value="1"/>
</dbReference>
<dbReference type="InterPro" id="IPR000182">
    <property type="entry name" value="GNAT_dom"/>
</dbReference>
<dbReference type="Proteomes" id="UP000249495">
    <property type="component" value="Chromosome 1"/>
</dbReference>
<dbReference type="AlphaFoldDB" id="A0A2X3VKP5"/>
<keyword evidence="3" id="KW-1185">Reference proteome</keyword>
<evidence type="ECO:0000313" key="2">
    <source>
        <dbReference type="EMBL" id="SQF40018.1"/>
    </source>
</evidence>
<dbReference type="KEGG" id="sfer:NCTC12278_00687"/>
<evidence type="ECO:0000313" key="3">
    <source>
        <dbReference type="Proteomes" id="UP000249495"/>
    </source>
</evidence>
<name>A0A2X3VKP5_9STRE</name>
<accession>A0A2X3VKP5</accession>
<dbReference type="STRING" id="1123303.GCA_000372425_00219"/>
<evidence type="ECO:0000259" key="1">
    <source>
        <dbReference type="PROSITE" id="PS51186"/>
    </source>
</evidence>